<dbReference type="PANTHER" id="PTHR35010:SF2">
    <property type="entry name" value="BLL4672 PROTEIN"/>
    <property type="match status" value="1"/>
</dbReference>
<dbReference type="Pfam" id="PF13560">
    <property type="entry name" value="HTH_31"/>
    <property type="match status" value="1"/>
</dbReference>
<dbReference type="Pfam" id="PF17765">
    <property type="entry name" value="MLTR_LBD"/>
    <property type="match status" value="1"/>
</dbReference>
<evidence type="ECO:0000256" key="1">
    <source>
        <dbReference type="SAM" id="MobiDB-lite"/>
    </source>
</evidence>
<dbReference type="PROSITE" id="PS50943">
    <property type="entry name" value="HTH_CROC1"/>
    <property type="match status" value="1"/>
</dbReference>
<feature type="region of interest" description="Disordered" evidence="1">
    <location>
        <begin position="261"/>
        <end position="302"/>
    </location>
</feature>
<sequence length="302" mass="33392">MDDNHLGDFLRARRAGLQPQDVGMTSYGARRVAGLRREEVAVLAGVNADYYTRLEQGRERNPSPQVVDALSRALRLDADARAHLYRLAGATPSERPSVHAAERVSPALRQLMDGYPNTPAFVMSRTLDLLAVNALADALYAPFEPADNLARMAFLDPAGRNFYTDWDRAAQATVANLREATGFDPDNPRLRELVRTLTEHSADFTRLWQSHTVRGKAQDAKHFLHPEVGPLTLTYQAFDVRETPGQQLVIYHAEPGSPSAQSLNLLGSLHATRRRPDSGPTVDQPTSGPTADQPAERGDRRR</sequence>
<evidence type="ECO:0000259" key="2">
    <source>
        <dbReference type="PROSITE" id="PS50943"/>
    </source>
</evidence>
<dbReference type="EMBL" id="BAAABY010000023">
    <property type="protein sequence ID" value="GAA0466536.1"/>
    <property type="molecule type" value="Genomic_DNA"/>
</dbReference>
<dbReference type="Proteomes" id="UP001500909">
    <property type="component" value="Unassembled WGS sequence"/>
</dbReference>
<dbReference type="InterPro" id="IPR041413">
    <property type="entry name" value="MLTR_LBD"/>
</dbReference>
<proteinExistence type="predicted"/>
<organism evidence="3 4">
    <name type="scientific">Streptomyces olivaceiscleroticus</name>
    <dbReference type="NCBI Taxonomy" id="68245"/>
    <lineage>
        <taxon>Bacteria</taxon>
        <taxon>Bacillati</taxon>
        <taxon>Actinomycetota</taxon>
        <taxon>Actinomycetes</taxon>
        <taxon>Kitasatosporales</taxon>
        <taxon>Streptomycetaceae</taxon>
        <taxon>Streptomyces</taxon>
    </lineage>
</organism>
<reference evidence="3 4" key="1">
    <citation type="journal article" date="2019" name="Int. J. Syst. Evol. Microbiol.">
        <title>The Global Catalogue of Microorganisms (GCM) 10K type strain sequencing project: providing services to taxonomists for standard genome sequencing and annotation.</title>
        <authorList>
            <consortium name="The Broad Institute Genomics Platform"/>
            <consortium name="The Broad Institute Genome Sequencing Center for Infectious Disease"/>
            <person name="Wu L."/>
            <person name="Ma J."/>
        </authorList>
    </citation>
    <scope>NUCLEOTIDE SEQUENCE [LARGE SCALE GENOMIC DNA]</scope>
    <source>
        <strain evidence="3 4">JCM 4805</strain>
    </source>
</reference>
<dbReference type="SMART" id="SM00530">
    <property type="entry name" value="HTH_XRE"/>
    <property type="match status" value="1"/>
</dbReference>
<feature type="domain" description="HTH cro/C1-type" evidence="2">
    <location>
        <begin position="29"/>
        <end position="81"/>
    </location>
</feature>
<dbReference type="CDD" id="cd00093">
    <property type="entry name" value="HTH_XRE"/>
    <property type="match status" value="1"/>
</dbReference>
<comment type="caution">
    <text evidence="3">The sequence shown here is derived from an EMBL/GenBank/DDBJ whole genome shotgun (WGS) entry which is preliminary data.</text>
</comment>
<dbReference type="Gene3D" id="1.10.260.40">
    <property type="entry name" value="lambda repressor-like DNA-binding domains"/>
    <property type="match status" value="1"/>
</dbReference>
<dbReference type="InterPro" id="IPR001387">
    <property type="entry name" value="Cro/C1-type_HTH"/>
</dbReference>
<gene>
    <name evidence="3" type="ORF">GCM10010361_33350</name>
</gene>
<dbReference type="Gene3D" id="3.30.450.180">
    <property type="match status" value="1"/>
</dbReference>
<accession>A0ABN1A3A4</accession>
<dbReference type="PANTHER" id="PTHR35010">
    <property type="entry name" value="BLL4672 PROTEIN-RELATED"/>
    <property type="match status" value="1"/>
</dbReference>
<keyword evidence="4" id="KW-1185">Reference proteome</keyword>
<evidence type="ECO:0000313" key="3">
    <source>
        <dbReference type="EMBL" id="GAA0466536.1"/>
    </source>
</evidence>
<protein>
    <submittedName>
        <fullName evidence="3">Helix-turn-helix transcriptional regulator</fullName>
    </submittedName>
</protein>
<dbReference type="SUPFAM" id="SSF47413">
    <property type="entry name" value="lambda repressor-like DNA-binding domains"/>
    <property type="match status" value="1"/>
</dbReference>
<dbReference type="RefSeq" id="WP_346095693.1">
    <property type="nucleotide sequence ID" value="NZ_BAAABY010000023.1"/>
</dbReference>
<evidence type="ECO:0000313" key="4">
    <source>
        <dbReference type="Proteomes" id="UP001500909"/>
    </source>
</evidence>
<feature type="compositionally biased region" description="Polar residues" evidence="1">
    <location>
        <begin position="281"/>
        <end position="290"/>
    </location>
</feature>
<dbReference type="InterPro" id="IPR010982">
    <property type="entry name" value="Lambda_DNA-bd_dom_sf"/>
</dbReference>
<name>A0ABN1A3A4_9ACTN</name>